<evidence type="ECO:0000256" key="8">
    <source>
        <dbReference type="ARBA" id="ARBA00022679"/>
    </source>
</evidence>
<dbReference type="Pfam" id="PF00069">
    <property type="entry name" value="Pkinase"/>
    <property type="match status" value="1"/>
</dbReference>
<evidence type="ECO:0000256" key="1">
    <source>
        <dbReference type="ARBA" id="ARBA00004496"/>
    </source>
</evidence>
<feature type="compositionally biased region" description="Pro residues" evidence="14">
    <location>
        <begin position="87"/>
        <end position="103"/>
    </location>
</feature>
<dbReference type="GO" id="GO:0048638">
    <property type="term" value="P:regulation of developmental growth"/>
    <property type="evidence" value="ECO:0007669"/>
    <property type="project" value="UniProtKB-ARBA"/>
</dbReference>
<evidence type="ECO:0000256" key="7">
    <source>
        <dbReference type="ARBA" id="ARBA00022527"/>
    </source>
</evidence>
<keyword evidence="8" id="KW-0808">Transferase</keyword>
<evidence type="ECO:0000256" key="12">
    <source>
        <dbReference type="ARBA" id="ARBA00047899"/>
    </source>
</evidence>
<gene>
    <name evidence="17" type="primary">LOC112679545</name>
</gene>
<dbReference type="InterPro" id="IPR000719">
    <property type="entry name" value="Prot_kinase_dom"/>
</dbReference>
<comment type="catalytic activity">
    <reaction evidence="12">
        <text>L-threonyl-[protein] + ATP = O-phospho-L-threonyl-[protein] + ADP + H(+)</text>
        <dbReference type="Rhea" id="RHEA:46608"/>
        <dbReference type="Rhea" id="RHEA-COMP:11060"/>
        <dbReference type="Rhea" id="RHEA-COMP:11605"/>
        <dbReference type="ChEBI" id="CHEBI:15378"/>
        <dbReference type="ChEBI" id="CHEBI:30013"/>
        <dbReference type="ChEBI" id="CHEBI:30616"/>
        <dbReference type="ChEBI" id="CHEBI:61977"/>
        <dbReference type="ChEBI" id="CHEBI:456216"/>
        <dbReference type="EC" id="2.7.11.1"/>
    </reaction>
</comment>
<comment type="subcellular location">
    <subcellularLocation>
        <location evidence="1">Cytoplasm</location>
    </subcellularLocation>
</comment>
<keyword evidence="5" id="KW-0217">Developmental protein</keyword>
<keyword evidence="6" id="KW-0963">Cytoplasm</keyword>
<dbReference type="Pfam" id="PF14593">
    <property type="entry name" value="PH_3"/>
    <property type="match status" value="1"/>
</dbReference>
<dbReference type="GO" id="GO:0004674">
    <property type="term" value="F:protein serine/threonine kinase activity"/>
    <property type="evidence" value="ECO:0007669"/>
    <property type="project" value="UniProtKB-KW"/>
</dbReference>
<dbReference type="AlphaFoldDB" id="A0A8B8F3G8"/>
<feature type="region of interest" description="Disordered" evidence="14">
    <location>
        <begin position="63"/>
        <end position="113"/>
    </location>
</feature>
<dbReference type="InterPro" id="IPR033931">
    <property type="entry name" value="PDK1-typ_PH"/>
</dbReference>
<evidence type="ECO:0000256" key="3">
    <source>
        <dbReference type="ARBA" id="ARBA00012513"/>
    </source>
</evidence>
<feature type="region of interest" description="Disordered" evidence="14">
    <location>
        <begin position="1"/>
        <end position="24"/>
    </location>
</feature>
<keyword evidence="10 17" id="KW-0418">Kinase</keyword>
<dbReference type="InterPro" id="IPR050236">
    <property type="entry name" value="Ser_Thr_kinase_AGC"/>
</dbReference>
<dbReference type="GO" id="GO:0005737">
    <property type="term" value="C:cytoplasm"/>
    <property type="evidence" value="ECO:0007669"/>
    <property type="project" value="UniProtKB-SubCell"/>
</dbReference>
<keyword evidence="16" id="KW-1185">Reference proteome</keyword>
<dbReference type="EC" id="2.7.11.1" evidence="3"/>
<proteinExistence type="inferred from homology"/>
<organism evidence="16 17">
    <name type="scientific">Sipha flava</name>
    <name type="common">yellow sugarcane aphid</name>
    <dbReference type="NCBI Taxonomy" id="143950"/>
    <lineage>
        <taxon>Eukaryota</taxon>
        <taxon>Metazoa</taxon>
        <taxon>Ecdysozoa</taxon>
        <taxon>Arthropoda</taxon>
        <taxon>Hexapoda</taxon>
        <taxon>Insecta</taxon>
        <taxon>Pterygota</taxon>
        <taxon>Neoptera</taxon>
        <taxon>Paraneoptera</taxon>
        <taxon>Hemiptera</taxon>
        <taxon>Sternorrhyncha</taxon>
        <taxon>Aphidomorpha</taxon>
        <taxon>Aphidoidea</taxon>
        <taxon>Aphididae</taxon>
        <taxon>Sipha</taxon>
    </lineage>
</organism>
<keyword evidence="7" id="KW-0723">Serine/threonine-protein kinase</keyword>
<comment type="similarity">
    <text evidence="2">Belongs to the protein kinase superfamily. AGC Ser/Thr protein kinase family. PDPK1 subfamily.</text>
</comment>
<evidence type="ECO:0000256" key="10">
    <source>
        <dbReference type="ARBA" id="ARBA00022777"/>
    </source>
</evidence>
<feature type="compositionally biased region" description="Low complexity" evidence="14">
    <location>
        <begin position="104"/>
        <end position="113"/>
    </location>
</feature>
<dbReference type="InterPro" id="IPR011993">
    <property type="entry name" value="PH-like_dom_sf"/>
</dbReference>
<feature type="region of interest" description="Disordered" evidence="14">
    <location>
        <begin position="470"/>
        <end position="489"/>
    </location>
</feature>
<dbReference type="FunFam" id="3.30.200.20:FF:000191">
    <property type="entry name" value="3-phosphoinositide-dependent protein kinase 2-like"/>
    <property type="match status" value="1"/>
</dbReference>
<sequence>MDTKTSTYHHHHHIHQQTKKQTSAAGVIVRSRPVQFAQTLARVLRIGRKEQISKKAANKIAAAKSSATAYHHQPVPPPQTPQQIVAMPPPPTMQPASPLPPAPSTQDTQTSQVVQVNGGQSLTADNTANSTMMPVTKRSPKDYIFGKVIGEGSYSTVYLAKDIHTNREHAIKVCQKKQIIRENKRDQVKREKDALNVLSNSGSSFFVKLYCTFQDTERLYFVMSYAKNGDMLPYINKVGSFDAACTRFYSGEILRALEHLHDLNIMHRDLKPENILLDHNLHIKVADFGCSKILEQPDTADKSILNENNPRPRSNSFVGTAQYVSPELLTEKTISPSSDLWALGCIIYQMIAGLPPFRSRSEYMLFRKILNLDYVYPDGFNADAKDLVQKLLVLDPNERLGSKDTQRYTSIRSHPFYKGLDFDTLHLTNPPPIYPYLPGNSEGQELRSHYRVPDHLEPGLDDKQLTRLLGLDGQSSSTTTPAPVPRPRKRSGILQMNDEEKQHQLNQQRCNSKWHTLVDGNLIVKQGLVDKRKGLFARRRMLMLTMGPHLYYADPVNMTLKGEIPWSPQLRVEPKNFRIFFVHTPNRTYYLEDPEGFALEWCKAIEEMRVNTYGVSNTTCA</sequence>
<feature type="domain" description="Protein kinase" evidence="15">
    <location>
        <begin position="143"/>
        <end position="417"/>
    </location>
</feature>
<evidence type="ECO:0000256" key="2">
    <source>
        <dbReference type="ARBA" id="ARBA00010006"/>
    </source>
</evidence>
<dbReference type="PROSITE" id="PS50011">
    <property type="entry name" value="PROTEIN_KINASE_DOM"/>
    <property type="match status" value="1"/>
</dbReference>
<dbReference type="GO" id="GO:0005524">
    <property type="term" value="F:ATP binding"/>
    <property type="evidence" value="ECO:0007669"/>
    <property type="project" value="UniProtKB-KW"/>
</dbReference>
<keyword evidence="11" id="KW-0067">ATP-binding</keyword>
<evidence type="ECO:0000259" key="15">
    <source>
        <dbReference type="PROSITE" id="PS50011"/>
    </source>
</evidence>
<evidence type="ECO:0000256" key="9">
    <source>
        <dbReference type="ARBA" id="ARBA00022741"/>
    </source>
</evidence>
<feature type="compositionally biased region" description="Basic residues" evidence="14">
    <location>
        <begin position="7"/>
        <end position="18"/>
    </location>
</feature>
<evidence type="ECO:0000256" key="11">
    <source>
        <dbReference type="ARBA" id="ARBA00022840"/>
    </source>
</evidence>
<dbReference type="InterPro" id="IPR039046">
    <property type="entry name" value="PDPK1"/>
</dbReference>
<dbReference type="CTD" id="5163"/>
<dbReference type="InterPro" id="IPR008271">
    <property type="entry name" value="Ser/Thr_kinase_AS"/>
</dbReference>
<dbReference type="RefSeq" id="XP_025405181.1">
    <property type="nucleotide sequence ID" value="XM_025549396.1"/>
</dbReference>
<evidence type="ECO:0000256" key="4">
    <source>
        <dbReference type="ARBA" id="ARBA00018538"/>
    </source>
</evidence>
<dbReference type="GeneID" id="112679545"/>
<comment type="catalytic activity">
    <reaction evidence="13">
        <text>L-seryl-[protein] + ATP = O-phospho-L-seryl-[protein] + ADP + H(+)</text>
        <dbReference type="Rhea" id="RHEA:17989"/>
        <dbReference type="Rhea" id="RHEA-COMP:9863"/>
        <dbReference type="Rhea" id="RHEA-COMP:11604"/>
        <dbReference type="ChEBI" id="CHEBI:15378"/>
        <dbReference type="ChEBI" id="CHEBI:29999"/>
        <dbReference type="ChEBI" id="CHEBI:30616"/>
        <dbReference type="ChEBI" id="CHEBI:83421"/>
        <dbReference type="ChEBI" id="CHEBI:456216"/>
        <dbReference type="EC" id="2.7.11.1"/>
    </reaction>
</comment>
<evidence type="ECO:0000256" key="5">
    <source>
        <dbReference type="ARBA" id="ARBA00022473"/>
    </source>
</evidence>
<dbReference type="FunFam" id="1.10.510.10:FF:000163">
    <property type="entry name" value="3-phosphoinositide-dependent protein kinase 1"/>
    <property type="match status" value="1"/>
</dbReference>
<dbReference type="PANTHER" id="PTHR24356:SF163">
    <property type="entry name" value="3-PHOSPHOINOSITIDE-DEPENDENT PROTEIN KINASE 1-RELATED"/>
    <property type="match status" value="1"/>
</dbReference>
<dbReference type="FunFam" id="2.30.29.30:FF:000324">
    <property type="entry name" value="Phosphoinositide-dependent kinase 1, isoform F"/>
    <property type="match status" value="1"/>
</dbReference>
<dbReference type="PROSITE" id="PS00108">
    <property type="entry name" value="PROTEIN_KINASE_ST"/>
    <property type="match status" value="1"/>
</dbReference>
<dbReference type="SUPFAM" id="SSF56112">
    <property type="entry name" value="Protein kinase-like (PK-like)"/>
    <property type="match status" value="1"/>
</dbReference>
<dbReference type="Gene3D" id="1.10.510.10">
    <property type="entry name" value="Transferase(Phosphotransferase) domain 1"/>
    <property type="match status" value="1"/>
</dbReference>
<dbReference type="SUPFAM" id="SSF50729">
    <property type="entry name" value="PH domain-like"/>
    <property type="match status" value="1"/>
</dbReference>
<dbReference type="Proteomes" id="UP000694846">
    <property type="component" value="Unplaced"/>
</dbReference>
<dbReference type="CDD" id="cd05581">
    <property type="entry name" value="STKc_PDK1"/>
    <property type="match status" value="1"/>
</dbReference>
<dbReference type="Gene3D" id="3.30.200.20">
    <property type="entry name" value="Phosphorylase Kinase, domain 1"/>
    <property type="match status" value="1"/>
</dbReference>
<dbReference type="PANTHER" id="PTHR24356">
    <property type="entry name" value="SERINE/THREONINE-PROTEIN KINASE"/>
    <property type="match status" value="1"/>
</dbReference>
<evidence type="ECO:0000256" key="6">
    <source>
        <dbReference type="ARBA" id="ARBA00022490"/>
    </source>
</evidence>
<dbReference type="OrthoDB" id="347657at2759"/>
<dbReference type="SMART" id="SM00220">
    <property type="entry name" value="S_TKc"/>
    <property type="match status" value="1"/>
</dbReference>
<evidence type="ECO:0000313" key="17">
    <source>
        <dbReference type="RefSeq" id="XP_025405181.1"/>
    </source>
</evidence>
<evidence type="ECO:0000313" key="16">
    <source>
        <dbReference type="Proteomes" id="UP000694846"/>
    </source>
</evidence>
<dbReference type="GO" id="GO:1901701">
    <property type="term" value="P:cellular response to oxygen-containing compound"/>
    <property type="evidence" value="ECO:0007669"/>
    <property type="project" value="UniProtKB-ARBA"/>
</dbReference>
<dbReference type="CDD" id="cd01262">
    <property type="entry name" value="PH_PDK1"/>
    <property type="match status" value="1"/>
</dbReference>
<dbReference type="Gene3D" id="2.30.29.30">
    <property type="entry name" value="Pleckstrin-homology domain (PH domain)/Phosphotyrosine-binding domain (PTB)"/>
    <property type="match status" value="1"/>
</dbReference>
<dbReference type="GO" id="GO:0035556">
    <property type="term" value="P:intracellular signal transduction"/>
    <property type="evidence" value="ECO:0007669"/>
    <property type="project" value="TreeGrafter"/>
</dbReference>
<keyword evidence="9" id="KW-0547">Nucleotide-binding</keyword>
<reference evidence="17" key="1">
    <citation type="submission" date="2025-08" db="UniProtKB">
        <authorList>
            <consortium name="RefSeq"/>
        </authorList>
    </citation>
    <scope>IDENTIFICATION</scope>
    <source>
        <tissue evidence="17">Whole body</tissue>
    </source>
</reference>
<evidence type="ECO:0000256" key="14">
    <source>
        <dbReference type="SAM" id="MobiDB-lite"/>
    </source>
</evidence>
<name>A0A8B8F3G8_9HEMI</name>
<evidence type="ECO:0000256" key="13">
    <source>
        <dbReference type="ARBA" id="ARBA00048679"/>
    </source>
</evidence>
<accession>A0A8B8F3G8</accession>
<dbReference type="InterPro" id="IPR011009">
    <property type="entry name" value="Kinase-like_dom_sf"/>
</dbReference>
<protein>
    <recommendedName>
        <fullName evidence="4">3-phosphoinositide-dependent protein kinase 1</fullName>
        <ecNumber evidence="3">2.7.11.1</ecNumber>
    </recommendedName>
</protein>